<proteinExistence type="predicted"/>
<dbReference type="EMBL" id="JAAZON010000139">
    <property type="protein sequence ID" value="NMC62224.1"/>
    <property type="molecule type" value="Genomic_DNA"/>
</dbReference>
<evidence type="ECO:0000313" key="1">
    <source>
        <dbReference type="EMBL" id="NMC62224.1"/>
    </source>
</evidence>
<accession>A0A7X9FQ84</accession>
<comment type="caution">
    <text evidence="1">The sequence shown here is derived from an EMBL/GenBank/DDBJ whole genome shotgun (WGS) entry which is preliminary data.</text>
</comment>
<protein>
    <recommendedName>
        <fullName evidence="3">ATP-dependent DNA ligase family profile domain-containing protein</fullName>
    </recommendedName>
</protein>
<sequence length="597" mass="68653">MRLVKKFAFWGTVKYALGNSSVVTKCISHAYYHKVEPKMGVPEPRRMPLAEARFQKLAKRIEPAKKVVENFAGAVGAEFESAEPATNPAQEPLQNEALPIVPKPKLVNYTIEEHTTPKTNKAHDYWYSLKTQEKMKYLNSRNKLYDVPGFERHWDIRLEHPTQKGKYLSFVTTKCRLPDSKERFHLVQTTYGHGYHRNNAPIAERDYGAGVTKVIHSGKAVVWTGASDNYHVFFDCHPSPFALVPFTASSQVKSTRWDNVLMLQLKPRIVEWEDRPWKMVDLSGSNSSRRAKYEELINDPNYIMERKYDGGFYWLVIDKPKDIHHDYPQVSVISRRPKHVDGKVVRTDTGFEGIDKSWNMLHVKFGDIPRKYYTNGPTVIAVEVYAAGTGGSEWAKPLDYSTSVLNSHPVLAEQLQEKHGKLRMKVLDIKRVDGQYILNRKYVDKMPIVDQMHKEMPFLHVPKHATTKNAKLNLRRMEQEREFGEGVVFKHRHEEGLKLVYKDKNKETFDLRIIGIKPVEATSENSKWFVGNQPIGAGVFILENGQPVKITTDAMKIDAWKNPENYIDSYAEVEGMSQSTETNKVRAPILIRVRSDK</sequence>
<dbReference type="AlphaFoldDB" id="A0A7X9FQ84"/>
<evidence type="ECO:0000313" key="2">
    <source>
        <dbReference type="Proteomes" id="UP000524246"/>
    </source>
</evidence>
<reference evidence="1 2" key="1">
    <citation type="journal article" date="2020" name="Biotechnol. Biofuels">
        <title>New insights from the biogas microbiome by comprehensive genome-resolved metagenomics of nearly 1600 species originating from multiple anaerobic digesters.</title>
        <authorList>
            <person name="Campanaro S."/>
            <person name="Treu L."/>
            <person name="Rodriguez-R L.M."/>
            <person name="Kovalovszki A."/>
            <person name="Ziels R.M."/>
            <person name="Maus I."/>
            <person name="Zhu X."/>
            <person name="Kougias P.G."/>
            <person name="Basile A."/>
            <person name="Luo G."/>
            <person name="Schluter A."/>
            <person name="Konstantinidis K.T."/>
            <person name="Angelidaki I."/>
        </authorList>
    </citation>
    <scope>NUCLEOTIDE SEQUENCE [LARGE SCALE GENOMIC DNA]</scope>
    <source>
        <strain evidence="1">AS27yjCOA_65</strain>
    </source>
</reference>
<evidence type="ECO:0008006" key="3">
    <source>
        <dbReference type="Google" id="ProtNLM"/>
    </source>
</evidence>
<name>A0A7X9FQ84_9DELT</name>
<gene>
    <name evidence="1" type="ORF">GYA55_03565</name>
</gene>
<dbReference type="SUPFAM" id="SSF56091">
    <property type="entry name" value="DNA ligase/mRNA capping enzyme, catalytic domain"/>
    <property type="match status" value="1"/>
</dbReference>
<organism evidence="1 2">
    <name type="scientific">SAR324 cluster bacterium</name>
    <dbReference type="NCBI Taxonomy" id="2024889"/>
    <lineage>
        <taxon>Bacteria</taxon>
        <taxon>Deltaproteobacteria</taxon>
        <taxon>SAR324 cluster</taxon>
    </lineage>
</organism>
<dbReference type="Proteomes" id="UP000524246">
    <property type="component" value="Unassembled WGS sequence"/>
</dbReference>